<evidence type="ECO:0000259" key="6">
    <source>
        <dbReference type="PROSITE" id="PS51352"/>
    </source>
</evidence>
<dbReference type="Gene3D" id="3.40.30.10">
    <property type="entry name" value="Glutaredoxin"/>
    <property type="match status" value="1"/>
</dbReference>
<keyword evidence="2 5" id="KW-1015">Disulfide bond</keyword>
<evidence type="ECO:0000256" key="3">
    <source>
        <dbReference type="PIRNR" id="PIRNR000077"/>
    </source>
</evidence>
<dbReference type="PROSITE" id="PS00194">
    <property type="entry name" value="THIOREDOXIN_1"/>
    <property type="match status" value="1"/>
</dbReference>
<gene>
    <name evidence="7" type="ORF">jhhlp_003911</name>
</gene>
<dbReference type="PROSITE" id="PS51352">
    <property type="entry name" value="THIOREDOXIN_2"/>
    <property type="match status" value="1"/>
</dbReference>
<evidence type="ECO:0000256" key="4">
    <source>
        <dbReference type="PIRSR" id="PIRSR000077-1"/>
    </source>
</evidence>
<dbReference type="OrthoDB" id="10263751at2759"/>
<accession>A0A2N3NA72</accession>
<organism evidence="7 8">
    <name type="scientific">Lomentospora prolificans</name>
    <dbReference type="NCBI Taxonomy" id="41688"/>
    <lineage>
        <taxon>Eukaryota</taxon>
        <taxon>Fungi</taxon>
        <taxon>Dikarya</taxon>
        <taxon>Ascomycota</taxon>
        <taxon>Pezizomycotina</taxon>
        <taxon>Sordariomycetes</taxon>
        <taxon>Hypocreomycetidae</taxon>
        <taxon>Microascales</taxon>
        <taxon>Microascaceae</taxon>
        <taxon>Lomentospora</taxon>
    </lineage>
</organism>
<dbReference type="PANTHER" id="PTHR46115">
    <property type="entry name" value="THIOREDOXIN-LIKE PROTEIN 1"/>
    <property type="match status" value="1"/>
</dbReference>
<evidence type="ECO:0000313" key="7">
    <source>
        <dbReference type="EMBL" id="PKS09297.1"/>
    </source>
</evidence>
<dbReference type="VEuPathDB" id="FungiDB:jhhlp_003911"/>
<feature type="site" description="Contributes to redox potential value" evidence="4">
    <location>
        <position position="33"/>
    </location>
</feature>
<dbReference type="GO" id="GO:0015035">
    <property type="term" value="F:protein-disulfide reductase activity"/>
    <property type="evidence" value="ECO:0007669"/>
    <property type="project" value="InterPro"/>
</dbReference>
<dbReference type="EMBL" id="NLAX01000010">
    <property type="protein sequence ID" value="PKS09297.1"/>
    <property type="molecule type" value="Genomic_DNA"/>
</dbReference>
<dbReference type="SUPFAM" id="SSF52833">
    <property type="entry name" value="Thioredoxin-like"/>
    <property type="match status" value="1"/>
</dbReference>
<dbReference type="InterPro" id="IPR017937">
    <property type="entry name" value="Thioredoxin_CS"/>
</dbReference>
<dbReference type="NCBIfam" id="TIGR01068">
    <property type="entry name" value="thioredoxin"/>
    <property type="match status" value="1"/>
</dbReference>
<dbReference type="AlphaFoldDB" id="A0A2N3NA72"/>
<keyword evidence="5" id="KW-0676">Redox-active center</keyword>
<evidence type="ECO:0000313" key="8">
    <source>
        <dbReference type="Proteomes" id="UP000233524"/>
    </source>
</evidence>
<dbReference type="PRINTS" id="PR00421">
    <property type="entry name" value="THIOREDOXIN"/>
</dbReference>
<proteinExistence type="inferred from homology"/>
<feature type="site" description="Contributes to redox potential value" evidence="4">
    <location>
        <position position="32"/>
    </location>
</feature>
<dbReference type="InterPro" id="IPR013766">
    <property type="entry name" value="Thioredoxin_domain"/>
</dbReference>
<dbReference type="InterPro" id="IPR036249">
    <property type="entry name" value="Thioredoxin-like_sf"/>
</dbReference>
<dbReference type="InParanoid" id="A0A2N3NA72"/>
<evidence type="ECO:0000256" key="5">
    <source>
        <dbReference type="PIRSR" id="PIRSR000077-4"/>
    </source>
</evidence>
<evidence type="ECO:0000256" key="2">
    <source>
        <dbReference type="ARBA" id="ARBA00023157"/>
    </source>
</evidence>
<reference evidence="7 8" key="1">
    <citation type="journal article" date="2017" name="G3 (Bethesda)">
        <title>First Draft Genome Sequence of the Pathogenic Fungus Lomentospora prolificans (Formerly Scedosporium prolificans).</title>
        <authorList>
            <person name="Luo R."/>
            <person name="Zimin A."/>
            <person name="Workman R."/>
            <person name="Fan Y."/>
            <person name="Pertea G."/>
            <person name="Grossman N."/>
            <person name="Wear M.P."/>
            <person name="Jia B."/>
            <person name="Miller H."/>
            <person name="Casadevall A."/>
            <person name="Timp W."/>
            <person name="Zhang S.X."/>
            <person name="Salzberg S.L."/>
        </authorList>
    </citation>
    <scope>NUCLEOTIDE SEQUENCE [LARGE SCALE GENOMIC DNA]</scope>
    <source>
        <strain evidence="7 8">JHH-5317</strain>
    </source>
</reference>
<dbReference type="STRING" id="41688.A0A2N3NA72"/>
<dbReference type="InterPro" id="IPR005746">
    <property type="entry name" value="Thioredoxin"/>
</dbReference>
<evidence type="ECO:0000256" key="1">
    <source>
        <dbReference type="ARBA" id="ARBA00008987"/>
    </source>
</evidence>
<feature type="site" description="Deprotonates C-terminal active site Cys" evidence="4">
    <location>
        <position position="25"/>
    </location>
</feature>
<dbReference type="CDD" id="cd02947">
    <property type="entry name" value="TRX_family"/>
    <property type="match status" value="1"/>
</dbReference>
<comment type="caution">
    <text evidence="7">The sequence shown here is derived from an EMBL/GenBank/DDBJ whole genome shotgun (WGS) entry which is preliminary data.</text>
</comment>
<comment type="similarity">
    <text evidence="1 3">Belongs to the thioredoxin family.</text>
</comment>
<name>A0A2N3NA72_9PEZI</name>
<protein>
    <recommendedName>
        <fullName evidence="3">Thioredoxin</fullName>
    </recommendedName>
</protein>
<keyword evidence="8" id="KW-1185">Reference proteome</keyword>
<dbReference type="FunFam" id="3.40.30.10:FF:000245">
    <property type="entry name" value="Thioredoxin"/>
    <property type="match status" value="1"/>
</dbReference>
<feature type="active site" description="Nucleophile" evidence="4">
    <location>
        <position position="31"/>
    </location>
</feature>
<feature type="domain" description="Thioredoxin" evidence="6">
    <location>
        <begin position="1"/>
        <end position="106"/>
    </location>
</feature>
<feature type="disulfide bond" description="Redox-active" evidence="5">
    <location>
        <begin position="31"/>
        <end position="34"/>
    </location>
</feature>
<dbReference type="PIRSF" id="PIRSF000077">
    <property type="entry name" value="Thioredoxin"/>
    <property type="match status" value="1"/>
</dbReference>
<dbReference type="FunCoup" id="A0A2N3NA72">
    <property type="interactions" value="641"/>
</dbReference>
<dbReference type="Pfam" id="PF00085">
    <property type="entry name" value="Thioredoxin"/>
    <property type="match status" value="1"/>
</dbReference>
<feature type="active site" description="Nucleophile" evidence="4">
    <location>
        <position position="34"/>
    </location>
</feature>
<dbReference type="Proteomes" id="UP000233524">
    <property type="component" value="Unassembled WGS sequence"/>
</dbReference>
<sequence length="106" mass="11460">MVVKHIHNKQEWDALLAEGKPVIVDFFAEWCGPCKVISPIFEKASDDEANSGVTFAKIDVDEAVDVSRELGITAMPTFILLKDGAKVGEVRGANPPALLKLIAQGK</sequence>